<feature type="compositionally biased region" description="Basic and acidic residues" evidence="1">
    <location>
        <begin position="1"/>
        <end position="30"/>
    </location>
</feature>
<feature type="compositionally biased region" description="Basic and acidic residues" evidence="1">
    <location>
        <begin position="190"/>
        <end position="207"/>
    </location>
</feature>
<name>A0A846YNN2_9NOCA</name>
<dbReference type="Proteomes" id="UP000570678">
    <property type="component" value="Unassembled WGS sequence"/>
</dbReference>
<comment type="caution">
    <text evidence="2">The sequence shown here is derived from an EMBL/GenBank/DDBJ whole genome shotgun (WGS) entry which is preliminary data.</text>
</comment>
<dbReference type="AlphaFoldDB" id="A0A846YNN2"/>
<feature type="compositionally biased region" description="Basic and acidic residues" evidence="1">
    <location>
        <begin position="154"/>
        <end position="164"/>
    </location>
</feature>
<feature type="region of interest" description="Disordered" evidence="1">
    <location>
        <begin position="1"/>
        <end position="207"/>
    </location>
</feature>
<feature type="compositionally biased region" description="Basic and acidic residues" evidence="1">
    <location>
        <begin position="61"/>
        <end position="70"/>
    </location>
</feature>
<accession>A0A846YNN2</accession>
<evidence type="ECO:0000313" key="3">
    <source>
        <dbReference type="Proteomes" id="UP000570678"/>
    </source>
</evidence>
<keyword evidence="3" id="KW-1185">Reference proteome</keyword>
<evidence type="ECO:0000313" key="2">
    <source>
        <dbReference type="EMBL" id="NKY59154.1"/>
    </source>
</evidence>
<gene>
    <name evidence="2" type="ORF">HGA15_23975</name>
</gene>
<proteinExistence type="predicted"/>
<protein>
    <submittedName>
        <fullName evidence="2">Uncharacterized protein</fullName>
    </submittedName>
</protein>
<evidence type="ECO:0000256" key="1">
    <source>
        <dbReference type="SAM" id="MobiDB-lite"/>
    </source>
</evidence>
<organism evidence="2 3">
    <name type="scientific">Nocardia flavorosea</name>
    <dbReference type="NCBI Taxonomy" id="53429"/>
    <lineage>
        <taxon>Bacteria</taxon>
        <taxon>Bacillati</taxon>
        <taxon>Actinomycetota</taxon>
        <taxon>Actinomycetes</taxon>
        <taxon>Mycobacteriales</taxon>
        <taxon>Nocardiaceae</taxon>
        <taxon>Nocardia</taxon>
    </lineage>
</organism>
<dbReference type="RefSeq" id="WP_062973854.1">
    <property type="nucleotide sequence ID" value="NZ_JAAXOT010000014.1"/>
</dbReference>
<reference evidence="2 3" key="1">
    <citation type="submission" date="2020-04" db="EMBL/GenBank/DDBJ databases">
        <title>MicrobeNet Type strains.</title>
        <authorList>
            <person name="Nicholson A.C."/>
        </authorList>
    </citation>
    <scope>NUCLEOTIDE SEQUENCE [LARGE SCALE GENOMIC DNA]</scope>
    <source>
        <strain evidence="2 3">JCM 3332</strain>
    </source>
</reference>
<feature type="compositionally biased region" description="Basic and acidic residues" evidence="1">
    <location>
        <begin position="77"/>
        <end position="86"/>
    </location>
</feature>
<feature type="compositionally biased region" description="Basic and acidic residues" evidence="1">
    <location>
        <begin position="107"/>
        <end position="145"/>
    </location>
</feature>
<dbReference type="EMBL" id="JAAXOT010000014">
    <property type="protein sequence ID" value="NKY59154.1"/>
    <property type="molecule type" value="Genomic_DNA"/>
</dbReference>
<sequence>MDDEQRRRRDIEHAHEEQRKRSERARKNNDQGRWFTLGMAEMRGETRHTGWQREQPMKLPSGRERKHDNARVVNELGGRDFTEYKSGDNVGGHSKQRVQEAAQRAVEAQERLRQEQEREHKQRETQELALKRQREAAERTAESARRARAAAARGQREPLTRQEIADILAVSRPTPGIDPIQRYPPTRTRRGIDPRTRGRDRGRDLER</sequence>